<reference evidence="3" key="1">
    <citation type="submission" date="2020-02" db="EMBL/GenBank/DDBJ databases">
        <authorList>
            <person name="Meier V. D."/>
        </authorList>
    </citation>
    <scope>NUCLEOTIDE SEQUENCE</scope>
    <source>
        <strain evidence="3">AVDCRST_MAG93</strain>
    </source>
</reference>
<accession>A0A6J4HC67</accession>
<keyword evidence="2 3" id="KW-0560">Oxidoreductase</keyword>
<dbReference type="GO" id="GO:0004316">
    <property type="term" value="F:3-oxoacyl-[acyl-carrier-protein] reductase (NADPH) activity"/>
    <property type="evidence" value="ECO:0007669"/>
    <property type="project" value="UniProtKB-EC"/>
</dbReference>
<protein>
    <submittedName>
        <fullName evidence="3">3-oxoacyl-[acyl-carrier protein] reductase</fullName>
        <ecNumber evidence="3">1.1.1.100</ecNumber>
    </submittedName>
</protein>
<dbReference type="PRINTS" id="PR00081">
    <property type="entry name" value="GDHRDH"/>
</dbReference>
<dbReference type="PROSITE" id="PS00061">
    <property type="entry name" value="ADH_SHORT"/>
    <property type="match status" value="1"/>
</dbReference>
<evidence type="ECO:0000256" key="2">
    <source>
        <dbReference type="ARBA" id="ARBA00023002"/>
    </source>
</evidence>
<proteinExistence type="inferred from homology"/>
<organism evidence="3">
    <name type="scientific">uncultured Chloroflexia bacterium</name>
    <dbReference type="NCBI Taxonomy" id="1672391"/>
    <lineage>
        <taxon>Bacteria</taxon>
        <taxon>Bacillati</taxon>
        <taxon>Chloroflexota</taxon>
        <taxon>Chloroflexia</taxon>
        <taxon>environmental samples</taxon>
    </lineage>
</organism>
<dbReference type="InterPro" id="IPR002347">
    <property type="entry name" value="SDR_fam"/>
</dbReference>
<dbReference type="CDD" id="cd05233">
    <property type="entry name" value="SDR_c"/>
    <property type="match status" value="1"/>
</dbReference>
<dbReference type="AlphaFoldDB" id="A0A6J4HC67"/>
<dbReference type="SUPFAM" id="SSF51735">
    <property type="entry name" value="NAD(P)-binding Rossmann-fold domains"/>
    <property type="match status" value="1"/>
</dbReference>
<feature type="non-terminal residue" evidence="3">
    <location>
        <position position="1"/>
    </location>
</feature>
<comment type="similarity">
    <text evidence="1">Belongs to the short-chain dehydrogenases/reductases (SDR) family.</text>
</comment>
<dbReference type="PANTHER" id="PTHR43639:SF1">
    <property type="entry name" value="SHORT-CHAIN DEHYDROGENASE_REDUCTASE FAMILY PROTEIN"/>
    <property type="match status" value="1"/>
</dbReference>
<evidence type="ECO:0000313" key="3">
    <source>
        <dbReference type="EMBL" id="CAA9220673.1"/>
    </source>
</evidence>
<name>A0A6J4HC67_9CHLR</name>
<dbReference type="PANTHER" id="PTHR43639">
    <property type="entry name" value="OXIDOREDUCTASE, SHORT-CHAIN DEHYDROGENASE/REDUCTASE FAMILY (AFU_ORTHOLOGUE AFUA_5G02870)"/>
    <property type="match status" value="1"/>
</dbReference>
<dbReference type="Pfam" id="PF00106">
    <property type="entry name" value="adh_short"/>
    <property type="match status" value="1"/>
</dbReference>
<dbReference type="Gene3D" id="3.40.50.720">
    <property type="entry name" value="NAD(P)-binding Rossmann-like Domain"/>
    <property type="match status" value="1"/>
</dbReference>
<dbReference type="InterPro" id="IPR036291">
    <property type="entry name" value="NAD(P)-bd_dom_sf"/>
</dbReference>
<gene>
    <name evidence="3" type="ORF">AVDCRST_MAG93-428</name>
</gene>
<dbReference type="PRINTS" id="PR00080">
    <property type="entry name" value="SDRFAMILY"/>
</dbReference>
<dbReference type="EC" id="1.1.1.100" evidence="3"/>
<dbReference type="InterPro" id="IPR020904">
    <property type="entry name" value="Sc_DH/Rdtase_CS"/>
</dbReference>
<evidence type="ECO:0000256" key="1">
    <source>
        <dbReference type="ARBA" id="ARBA00006484"/>
    </source>
</evidence>
<sequence>AFGRLDLLINNSGVFDGGPIEDLSLQTWRHVLDVNVTGPFLCIRAAMPIMKRQRAGRIINIGSISAQMPRMEAAPYATSKHAIVGLTKAAALEGRAHGVVVSCLHPGNVMTERRSTDDELPNQEPMMTPDELATVVLTIAVLPPHVNMLESIVLPTTQLYLGRG</sequence>
<dbReference type="EMBL" id="CADCTR010000141">
    <property type="protein sequence ID" value="CAA9220673.1"/>
    <property type="molecule type" value="Genomic_DNA"/>
</dbReference>